<feature type="domain" description="Fe2OG dioxygenase" evidence="7">
    <location>
        <begin position="108"/>
        <end position="211"/>
    </location>
</feature>
<comment type="cofactor">
    <cofactor evidence="1">
        <name>L-ascorbate</name>
        <dbReference type="ChEBI" id="CHEBI:38290"/>
    </cofactor>
</comment>
<proteinExistence type="predicted"/>
<keyword evidence="2" id="KW-0479">Metal-binding</keyword>
<dbReference type="GO" id="GO:0008198">
    <property type="term" value="F:ferrous iron binding"/>
    <property type="evidence" value="ECO:0007669"/>
    <property type="project" value="TreeGrafter"/>
</dbReference>
<evidence type="ECO:0000313" key="8">
    <source>
        <dbReference type="EMBL" id="AJD47895.1"/>
    </source>
</evidence>
<gene>
    <name evidence="8" type="ORF">S7S_07395</name>
</gene>
<evidence type="ECO:0000259" key="7">
    <source>
        <dbReference type="PROSITE" id="PS51471"/>
    </source>
</evidence>
<evidence type="ECO:0000256" key="4">
    <source>
        <dbReference type="ARBA" id="ARBA00022964"/>
    </source>
</evidence>
<dbReference type="PANTHER" id="PTHR12907">
    <property type="entry name" value="EGL NINE HOMOLOG-RELATED"/>
    <property type="match status" value="1"/>
</dbReference>
<dbReference type="Pfam" id="PF13640">
    <property type="entry name" value="2OG-FeII_Oxy_3"/>
    <property type="match status" value="1"/>
</dbReference>
<dbReference type="InterPro" id="IPR006620">
    <property type="entry name" value="Pro_4_hyd_alph"/>
</dbReference>
<evidence type="ECO:0000256" key="1">
    <source>
        <dbReference type="ARBA" id="ARBA00001961"/>
    </source>
</evidence>
<keyword evidence="4" id="KW-0223">Dioxygenase</keyword>
<accession>A0A0B4XML5</accession>
<dbReference type="KEGG" id="apac:S7S_07395"/>
<dbReference type="PANTHER" id="PTHR12907:SF26">
    <property type="entry name" value="HIF PROLYL HYDROXYLASE, ISOFORM C"/>
    <property type="match status" value="1"/>
</dbReference>
<dbReference type="EMBL" id="CP004387">
    <property type="protein sequence ID" value="AJD47895.1"/>
    <property type="molecule type" value="Genomic_DNA"/>
</dbReference>
<sequence length="223" mass="25309">MEELLQPPHGGGLGHGPRDRIVDGLATRGYAVEPAYFSPVLVRALRREALLRDRQGGFTEAAIGRNEQLQQNERIRRDRTCWLNGSTLAQVRLLEEMEQLRQLINSRLFLGLFDLESHFAIYDPGAYYRRHLDAFRGDNPRVVSVVVYLNALWTPADGGCLRLWPQPDAVHHDLDVAPRAGSLVCFLSEQIPHEVLPARHDRLSIAGWFRRNTSTGAWIDPSR</sequence>
<protein>
    <submittedName>
        <fullName evidence="8">2OG-Fe(II) oxygenase family oxidoreductase</fullName>
    </submittedName>
</protein>
<dbReference type="SMART" id="SM00702">
    <property type="entry name" value="P4Hc"/>
    <property type="match status" value="1"/>
</dbReference>
<dbReference type="Proteomes" id="UP000006764">
    <property type="component" value="Chromosome"/>
</dbReference>
<evidence type="ECO:0000256" key="2">
    <source>
        <dbReference type="ARBA" id="ARBA00022723"/>
    </source>
</evidence>
<keyword evidence="9" id="KW-1185">Reference proteome</keyword>
<evidence type="ECO:0000256" key="6">
    <source>
        <dbReference type="ARBA" id="ARBA00023004"/>
    </source>
</evidence>
<dbReference type="STRING" id="391936.S7S_07395"/>
<evidence type="ECO:0000256" key="5">
    <source>
        <dbReference type="ARBA" id="ARBA00023002"/>
    </source>
</evidence>
<evidence type="ECO:0000313" key="9">
    <source>
        <dbReference type="Proteomes" id="UP000006764"/>
    </source>
</evidence>
<dbReference type="OrthoDB" id="9783171at2"/>
<dbReference type="AlphaFoldDB" id="A0A0B4XML5"/>
<dbReference type="PROSITE" id="PS51471">
    <property type="entry name" value="FE2OG_OXY"/>
    <property type="match status" value="1"/>
</dbReference>
<dbReference type="RefSeq" id="WP_008739211.1">
    <property type="nucleotide sequence ID" value="NZ_CP004387.1"/>
</dbReference>
<dbReference type="Gene3D" id="2.60.120.620">
    <property type="entry name" value="q2cbj1_9rhob like domain"/>
    <property type="match status" value="1"/>
</dbReference>
<dbReference type="HOGENOM" id="CLU_022206_1_0_6"/>
<evidence type="ECO:0000256" key="3">
    <source>
        <dbReference type="ARBA" id="ARBA00022896"/>
    </source>
</evidence>
<keyword evidence="6" id="KW-0408">Iron</keyword>
<dbReference type="InterPro" id="IPR005123">
    <property type="entry name" value="Oxoglu/Fe-dep_dioxygenase_dom"/>
</dbReference>
<name>A0A0B4XML5_9GAMM</name>
<dbReference type="InterPro" id="IPR044862">
    <property type="entry name" value="Pro_4_hyd_alph_FE2OG_OXY"/>
</dbReference>
<dbReference type="GO" id="GO:0031418">
    <property type="term" value="F:L-ascorbic acid binding"/>
    <property type="evidence" value="ECO:0007669"/>
    <property type="project" value="UniProtKB-KW"/>
</dbReference>
<dbReference type="GO" id="GO:0031543">
    <property type="term" value="F:peptidyl-proline dioxygenase activity"/>
    <property type="evidence" value="ECO:0007669"/>
    <property type="project" value="TreeGrafter"/>
</dbReference>
<dbReference type="GO" id="GO:0071456">
    <property type="term" value="P:cellular response to hypoxia"/>
    <property type="evidence" value="ECO:0007669"/>
    <property type="project" value="TreeGrafter"/>
</dbReference>
<dbReference type="InterPro" id="IPR051559">
    <property type="entry name" value="HIF_prolyl_hydroxylases"/>
</dbReference>
<keyword evidence="5" id="KW-0560">Oxidoreductase</keyword>
<keyword evidence="3" id="KW-0847">Vitamin C</keyword>
<reference evidence="8 9" key="1">
    <citation type="journal article" date="2012" name="J. Bacteriol.">
        <title>Genome sequence of an alkane-degrading bacterium, Alcanivorax pacificus type strain W11-5, isolated from deep sea sediment.</title>
        <authorList>
            <person name="Lai Q."/>
            <person name="Shao Z."/>
        </authorList>
    </citation>
    <scope>NUCLEOTIDE SEQUENCE [LARGE SCALE GENOMIC DNA]</scope>
    <source>
        <strain evidence="8 9">W11-5</strain>
    </source>
</reference>
<organism evidence="8 9">
    <name type="scientific">Isoalcanivorax pacificus W11-5</name>
    <dbReference type="NCBI Taxonomy" id="391936"/>
    <lineage>
        <taxon>Bacteria</taxon>
        <taxon>Pseudomonadati</taxon>
        <taxon>Pseudomonadota</taxon>
        <taxon>Gammaproteobacteria</taxon>
        <taxon>Oceanospirillales</taxon>
        <taxon>Alcanivoracaceae</taxon>
        <taxon>Isoalcanivorax</taxon>
    </lineage>
</organism>